<dbReference type="Gene3D" id="3.30.70.270">
    <property type="match status" value="1"/>
</dbReference>
<evidence type="ECO:0000313" key="6">
    <source>
        <dbReference type="EMBL" id="NYZ66641.1"/>
    </source>
</evidence>
<feature type="transmembrane region" description="Helical" evidence="4">
    <location>
        <begin position="77"/>
        <end position="99"/>
    </location>
</feature>
<dbReference type="NCBIfam" id="TIGR00254">
    <property type="entry name" value="GGDEF"/>
    <property type="match status" value="1"/>
</dbReference>
<gene>
    <name evidence="6" type="ORF">H0A36_11535</name>
</gene>
<dbReference type="GO" id="GO:0005886">
    <property type="term" value="C:plasma membrane"/>
    <property type="evidence" value="ECO:0007669"/>
    <property type="project" value="TreeGrafter"/>
</dbReference>
<dbReference type="FunFam" id="3.30.70.270:FF:000001">
    <property type="entry name" value="Diguanylate cyclase domain protein"/>
    <property type="match status" value="1"/>
</dbReference>
<organism evidence="6 7">
    <name type="scientific">Spartinivicinus marinus</name>
    <dbReference type="NCBI Taxonomy" id="2994442"/>
    <lineage>
        <taxon>Bacteria</taxon>
        <taxon>Pseudomonadati</taxon>
        <taxon>Pseudomonadota</taxon>
        <taxon>Gammaproteobacteria</taxon>
        <taxon>Oceanospirillales</taxon>
        <taxon>Zooshikellaceae</taxon>
        <taxon>Spartinivicinus</taxon>
    </lineage>
</organism>
<keyword evidence="7" id="KW-1185">Reference proteome</keyword>
<dbReference type="GO" id="GO:1902201">
    <property type="term" value="P:negative regulation of bacterial-type flagellum-dependent cell motility"/>
    <property type="evidence" value="ECO:0007669"/>
    <property type="project" value="TreeGrafter"/>
</dbReference>
<dbReference type="Proteomes" id="UP000569732">
    <property type="component" value="Unassembled WGS sequence"/>
</dbReference>
<dbReference type="PROSITE" id="PS50887">
    <property type="entry name" value="GGDEF"/>
    <property type="match status" value="1"/>
</dbReference>
<evidence type="ECO:0000313" key="7">
    <source>
        <dbReference type="Proteomes" id="UP000569732"/>
    </source>
</evidence>
<comment type="caution">
    <text evidence="6">The sequence shown here is derived from an EMBL/GenBank/DDBJ whole genome shotgun (WGS) entry which is preliminary data.</text>
</comment>
<keyword evidence="4" id="KW-0812">Transmembrane</keyword>
<evidence type="ECO:0000256" key="4">
    <source>
        <dbReference type="SAM" id="Phobius"/>
    </source>
</evidence>
<dbReference type="CDD" id="cd01949">
    <property type="entry name" value="GGDEF"/>
    <property type="match status" value="1"/>
</dbReference>
<dbReference type="RefSeq" id="WP_180568670.1">
    <property type="nucleotide sequence ID" value="NZ_JACCKB010000016.1"/>
</dbReference>
<feature type="transmembrane region" description="Helical" evidence="4">
    <location>
        <begin position="164"/>
        <end position="184"/>
    </location>
</feature>
<feature type="transmembrane region" description="Helical" evidence="4">
    <location>
        <begin position="190"/>
        <end position="208"/>
    </location>
</feature>
<protein>
    <recommendedName>
        <fullName evidence="2">diguanylate cyclase</fullName>
        <ecNumber evidence="2">2.7.7.65</ecNumber>
    </recommendedName>
</protein>
<dbReference type="EMBL" id="JACCKB010000016">
    <property type="protein sequence ID" value="NYZ66641.1"/>
    <property type="molecule type" value="Genomic_DNA"/>
</dbReference>
<evidence type="ECO:0000256" key="2">
    <source>
        <dbReference type="ARBA" id="ARBA00012528"/>
    </source>
</evidence>
<comment type="catalytic activity">
    <reaction evidence="3">
        <text>2 GTP = 3',3'-c-di-GMP + 2 diphosphate</text>
        <dbReference type="Rhea" id="RHEA:24898"/>
        <dbReference type="ChEBI" id="CHEBI:33019"/>
        <dbReference type="ChEBI" id="CHEBI:37565"/>
        <dbReference type="ChEBI" id="CHEBI:58805"/>
        <dbReference type="EC" id="2.7.7.65"/>
    </reaction>
</comment>
<dbReference type="GO" id="GO:0052621">
    <property type="term" value="F:diguanylate cyclase activity"/>
    <property type="evidence" value="ECO:0007669"/>
    <property type="project" value="UniProtKB-EC"/>
</dbReference>
<dbReference type="InterPro" id="IPR029787">
    <property type="entry name" value="Nucleotide_cyclase"/>
</dbReference>
<dbReference type="PANTHER" id="PTHR45138:SF9">
    <property type="entry name" value="DIGUANYLATE CYCLASE DGCM-RELATED"/>
    <property type="match status" value="1"/>
</dbReference>
<feature type="transmembrane region" description="Helical" evidence="4">
    <location>
        <begin position="137"/>
        <end position="157"/>
    </location>
</feature>
<dbReference type="InterPro" id="IPR050469">
    <property type="entry name" value="Diguanylate_Cyclase"/>
</dbReference>
<keyword evidence="4" id="KW-0472">Membrane</keyword>
<feature type="domain" description="GGDEF" evidence="5">
    <location>
        <begin position="254"/>
        <end position="391"/>
    </location>
</feature>
<dbReference type="SUPFAM" id="SSF55073">
    <property type="entry name" value="Nucleotide cyclase"/>
    <property type="match status" value="1"/>
</dbReference>
<dbReference type="InterPro" id="IPR000160">
    <property type="entry name" value="GGDEF_dom"/>
</dbReference>
<dbReference type="AlphaFoldDB" id="A0A853I9V1"/>
<proteinExistence type="predicted"/>
<name>A0A853I9V1_9GAMM</name>
<dbReference type="InterPro" id="IPR043128">
    <property type="entry name" value="Rev_trsase/Diguanyl_cyclase"/>
</dbReference>
<evidence type="ECO:0000256" key="3">
    <source>
        <dbReference type="ARBA" id="ARBA00034247"/>
    </source>
</evidence>
<dbReference type="PANTHER" id="PTHR45138">
    <property type="entry name" value="REGULATORY COMPONENTS OF SENSORY TRANSDUCTION SYSTEM"/>
    <property type="match status" value="1"/>
</dbReference>
<feature type="transmembrane region" description="Helical" evidence="4">
    <location>
        <begin position="111"/>
        <end position="131"/>
    </location>
</feature>
<comment type="cofactor">
    <cofactor evidence="1">
        <name>Mg(2+)</name>
        <dbReference type="ChEBI" id="CHEBI:18420"/>
    </cofactor>
</comment>
<dbReference type="GO" id="GO:0043709">
    <property type="term" value="P:cell adhesion involved in single-species biofilm formation"/>
    <property type="evidence" value="ECO:0007669"/>
    <property type="project" value="TreeGrafter"/>
</dbReference>
<evidence type="ECO:0000256" key="1">
    <source>
        <dbReference type="ARBA" id="ARBA00001946"/>
    </source>
</evidence>
<keyword evidence="4" id="KW-1133">Transmembrane helix</keyword>
<evidence type="ECO:0000259" key="5">
    <source>
        <dbReference type="PROSITE" id="PS50887"/>
    </source>
</evidence>
<dbReference type="SMART" id="SM00267">
    <property type="entry name" value="GGDEF"/>
    <property type="match status" value="1"/>
</dbReference>
<dbReference type="EC" id="2.7.7.65" evidence="2"/>
<accession>A0A853I9V1</accession>
<feature type="transmembrane region" description="Helical" evidence="4">
    <location>
        <begin position="52"/>
        <end position="71"/>
    </location>
</feature>
<dbReference type="Pfam" id="PF00990">
    <property type="entry name" value="GGDEF"/>
    <property type="match status" value="1"/>
</dbReference>
<reference evidence="6 7" key="1">
    <citation type="submission" date="2020-07" db="EMBL/GenBank/DDBJ databases">
        <title>Endozoicomonas sp. nov., isolated from sediment.</title>
        <authorList>
            <person name="Gu T."/>
        </authorList>
    </citation>
    <scope>NUCLEOTIDE SEQUENCE [LARGE SCALE GENOMIC DNA]</scope>
    <source>
        <strain evidence="6 7">SM1973</strain>
    </source>
</reference>
<sequence length="403" mass="46143">MMKDHHSLLSFPVNLDYADELNNDFRKLKFSPDIETVFRSYYDEETLRMRQLAILVGCFLWPLFTIMDVFIAPPQYLSIFLFIRLAIVMPILLAMLKVVYSIRWQSYTRYYAVLVGAFVNAGVVIIVNLGHSYNPDYPYEGIILIWLFCFFLSGMVVREAMLVTFLPFICYIGIELFIIGNIALAMTSGLILFGTYIICAIGSYLVEFRTRESFLTKGMLSQLADTDSLTGIFNRRYFNNQCLRLWKQACRENKCLGILLLDIDHFKQYNDNYGHSEGDEALKQVASFLQKLAKRPMDVVARYGGEEFAVILYDINMEGLERYCQKLVQGVHDLKIPHGFSPSGDFITISCGARLMAANSTTVLNQAIKDADHSLYEAKAQGRNQYNIYGLDLLPREAVMKIL</sequence>